<accession>A0A0N0PBL5</accession>
<name>A0A0N0PBL5_PAPMA</name>
<gene>
    <name evidence="2" type="ORF">RR48_04226</name>
</gene>
<dbReference type="EMBL" id="KQ460889">
    <property type="protein sequence ID" value="KPJ11081.1"/>
    <property type="molecule type" value="Genomic_DNA"/>
</dbReference>
<evidence type="ECO:0000313" key="3">
    <source>
        <dbReference type="Proteomes" id="UP000053240"/>
    </source>
</evidence>
<protein>
    <submittedName>
        <fullName evidence="2">Uncharacterized protein</fullName>
    </submittedName>
</protein>
<feature type="compositionally biased region" description="Basic and acidic residues" evidence="1">
    <location>
        <begin position="9"/>
        <end position="35"/>
    </location>
</feature>
<proteinExistence type="predicted"/>
<dbReference type="AlphaFoldDB" id="A0A0N0PBL5"/>
<reference evidence="2 3" key="1">
    <citation type="journal article" date="2015" name="Nat. Commun.">
        <title>Outbred genome sequencing and CRISPR/Cas9 gene editing in butterflies.</title>
        <authorList>
            <person name="Li X."/>
            <person name="Fan D."/>
            <person name="Zhang W."/>
            <person name="Liu G."/>
            <person name="Zhang L."/>
            <person name="Zhao L."/>
            <person name="Fang X."/>
            <person name="Chen L."/>
            <person name="Dong Y."/>
            <person name="Chen Y."/>
            <person name="Ding Y."/>
            <person name="Zhao R."/>
            <person name="Feng M."/>
            <person name="Zhu Y."/>
            <person name="Feng Y."/>
            <person name="Jiang X."/>
            <person name="Zhu D."/>
            <person name="Xiang H."/>
            <person name="Feng X."/>
            <person name="Li S."/>
            <person name="Wang J."/>
            <person name="Zhang G."/>
            <person name="Kronforst M.R."/>
            <person name="Wang W."/>
        </authorList>
    </citation>
    <scope>NUCLEOTIDE SEQUENCE [LARGE SCALE GENOMIC DNA]</scope>
    <source>
        <strain evidence="2">Ya'a_city_454_Pm</strain>
        <tissue evidence="2">Whole body</tissue>
    </source>
</reference>
<feature type="region of interest" description="Disordered" evidence="1">
    <location>
        <begin position="1"/>
        <end position="35"/>
    </location>
</feature>
<sequence length="35" mass="4083">MGEVWRAGRLAEEGRARRPRQSPRDPAHVDRQLNN</sequence>
<organism evidence="2 3">
    <name type="scientific">Papilio machaon</name>
    <name type="common">Old World swallowtail butterfly</name>
    <dbReference type="NCBI Taxonomy" id="76193"/>
    <lineage>
        <taxon>Eukaryota</taxon>
        <taxon>Metazoa</taxon>
        <taxon>Ecdysozoa</taxon>
        <taxon>Arthropoda</taxon>
        <taxon>Hexapoda</taxon>
        <taxon>Insecta</taxon>
        <taxon>Pterygota</taxon>
        <taxon>Neoptera</taxon>
        <taxon>Endopterygota</taxon>
        <taxon>Lepidoptera</taxon>
        <taxon>Glossata</taxon>
        <taxon>Ditrysia</taxon>
        <taxon>Papilionoidea</taxon>
        <taxon>Papilionidae</taxon>
        <taxon>Papilioninae</taxon>
        <taxon>Papilio</taxon>
    </lineage>
</organism>
<dbReference type="Proteomes" id="UP000053240">
    <property type="component" value="Unassembled WGS sequence"/>
</dbReference>
<keyword evidence="3" id="KW-1185">Reference proteome</keyword>
<evidence type="ECO:0000313" key="2">
    <source>
        <dbReference type="EMBL" id="KPJ11081.1"/>
    </source>
</evidence>
<dbReference type="InParanoid" id="A0A0N0PBL5"/>
<evidence type="ECO:0000256" key="1">
    <source>
        <dbReference type="SAM" id="MobiDB-lite"/>
    </source>
</evidence>